<evidence type="ECO:0000313" key="1">
    <source>
        <dbReference type="EMBL" id="KAJ7617797.1"/>
    </source>
</evidence>
<organism evidence="1 2">
    <name type="scientific">Roridomyces roridus</name>
    <dbReference type="NCBI Taxonomy" id="1738132"/>
    <lineage>
        <taxon>Eukaryota</taxon>
        <taxon>Fungi</taxon>
        <taxon>Dikarya</taxon>
        <taxon>Basidiomycota</taxon>
        <taxon>Agaricomycotina</taxon>
        <taxon>Agaricomycetes</taxon>
        <taxon>Agaricomycetidae</taxon>
        <taxon>Agaricales</taxon>
        <taxon>Marasmiineae</taxon>
        <taxon>Mycenaceae</taxon>
        <taxon>Roridomyces</taxon>
    </lineage>
</organism>
<sequence>MQSSPFDPLLESNEPPDEREIGLIRRFLGEKRERLHEVKSLPYPTPEINELECCIEAHTALLSPIRRIPGELLSEIFIHLSYKRKVGRRNIDAPPWLLGHVCRGWRNAALSTSILWRLVKIYEPQSPALHKICPISMIETQLARSGNATLEICFNLQFRRSTHHHQALLHALLQHSHRWRVFRVHLRGSAELVPAFSGMHNRIPLLCEFLLTQSNMRPGEIHSYLSEAPALRKLTLTDSTLDKESPYIPSVPWHQITHYRATCTTQQHFDVLLAAPNLVECSLGFLWRDWGGDYRAGKHAVLSHLRRLTWGDSPEPDFLTHVTAGPALNDLTVRAPYTAVPSFLHRSSSGQFLTRLFLDDDYTVTTAEEIVDILKEASALKTLGVSCGAPRHEMGQVWTAMTIADEHSGPNILCPQLRSLVYISRNSEQHGEIEASFFPMVHSRCREPLAGEASFESLRVLAIGSMREFVESIAQGMRLLPDALDAALLEDEDAAAFLKDSTM</sequence>
<dbReference type="AlphaFoldDB" id="A0AAD7BD25"/>
<accession>A0AAD7BD25</accession>
<gene>
    <name evidence="1" type="ORF">FB45DRAFT_840634</name>
</gene>
<evidence type="ECO:0000313" key="2">
    <source>
        <dbReference type="Proteomes" id="UP001221142"/>
    </source>
</evidence>
<reference evidence="1" key="1">
    <citation type="submission" date="2023-03" db="EMBL/GenBank/DDBJ databases">
        <title>Massive genome expansion in bonnet fungi (Mycena s.s.) driven by repeated elements and novel gene families across ecological guilds.</title>
        <authorList>
            <consortium name="Lawrence Berkeley National Laboratory"/>
            <person name="Harder C.B."/>
            <person name="Miyauchi S."/>
            <person name="Viragh M."/>
            <person name="Kuo A."/>
            <person name="Thoen E."/>
            <person name="Andreopoulos B."/>
            <person name="Lu D."/>
            <person name="Skrede I."/>
            <person name="Drula E."/>
            <person name="Henrissat B."/>
            <person name="Morin E."/>
            <person name="Kohler A."/>
            <person name="Barry K."/>
            <person name="LaButti K."/>
            <person name="Morin E."/>
            <person name="Salamov A."/>
            <person name="Lipzen A."/>
            <person name="Mereny Z."/>
            <person name="Hegedus B."/>
            <person name="Baldrian P."/>
            <person name="Stursova M."/>
            <person name="Weitz H."/>
            <person name="Taylor A."/>
            <person name="Grigoriev I.V."/>
            <person name="Nagy L.G."/>
            <person name="Martin F."/>
            <person name="Kauserud H."/>
        </authorList>
    </citation>
    <scope>NUCLEOTIDE SEQUENCE</scope>
    <source>
        <strain evidence="1">9284</strain>
    </source>
</reference>
<keyword evidence="2" id="KW-1185">Reference proteome</keyword>
<protein>
    <recommendedName>
        <fullName evidence="3">F-box domain-containing protein</fullName>
    </recommendedName>
</protein>
<evidence type="ECO:0008006" key="3">
    <source>
        <dbReference type="Google" id="ProtNLM"/>
    </source>
</evidence>
<dbReference type="Proteomes" id="UP001221142">
    <property type="component" value="Unassembled WGS sequence"/>
</dbReference>
<proteinExistence type="predicted"/>
<name>A0AAD7BD25_9AGAR</name>
<comment type="caution">
    <text evidence="1">The sequence shown here is derived from an EMBL/GenBank/DDBJ whole genome shotgun (WGS) entry which is preliminary data.</text>
</comment>
<dbReference type="EMBL" id="JARKIF010000020">
    <property type="protein sequence ID" value="KAJ7617797.1"/>
    <property type="molecule type" value="Genomic_DNA"/>
</dbReference>